<dbReference type="InterPro" id="IPR036388">
    <property type="entry name" value="WH-like_DNA-bd_sf"/>
</dbReference>
<dbReference type="InterPro" id="IPR036390">
    <property type="entry name" value="WH_DNA-bd_sf"/>
</dbReference>
<name>A0A7J2S3D4_9EURY</name>
<protein>
    <submittedName>
        <fullName evidence="5">SMC-Scp complex subunit ScpB</fullName>
    </submittedName>
</protein>
<accession>A0A7J2S3D4</accession>
<proteinExistence type="predicted"/>
<evidence type="ECO:0000256" key="3">
    <source>
        <dbReference type="ARBA" id="ARBA00022829"/>
    </source>
</evidence>
<feature type="non-terminal residue" evidence="5">
    <location>
        <position position="1"/>
    </location>
</feature>
<keyword evidence="3" id="KW-0159">Chromosome partition</keyword>
<evidence type="ECO:0000313" key="5">
    <source>
        <dbReference type="EMBL" id="HEC57917.1"/>
    </source>
</evidence>
<dbReference type="AlphaFoldDB" id="A0A7J2S3D4"/>
<gene>
    <name evidence="5" type="primary">scpB</name>
    <name evidence="5" type="ORF">ENI32_08650</name>
</gene>
<evidence type="ECO:0000256" key="1">
    <source>
        <dbReference type="ARBA" id="ARBA00022490"/>
    </source>
</evidence>
<dbReference type="Gene3D" id="1.10.10.10">
    <property type="entry name" value="Winged helix-like DNA-binding domain superfamily/Winged helix DNA-binding domain"/>
    <property type="match status" value="2"/>
</dbReference>
<organism evidence="5">
    <name type="scientific">Candidatus Syntropharchaeum butanivorans</name>
    <dbReference type="NCBI Taxonomy" id="1839936"/>
    <lineage>
        <taxon>Archaea</taxon>
        <taxon>Methanobacteriati</taxon>
        <taxon>Methanobacteriota</taxon>
        <taxon>Stenosarchaea group</taxon>
        <taxon>Methanomicrobia</taxon>
        <taxon>Methanosarcinales</taxon>
        <taxon>ANME-2 cluster</taxon>
        <taxon>Candidatus Syntropharchaeum</taxon>
    </lineage>
</organism>
<dbReference type="GO" id="GO:0051304">
    <property type="term" value="P:chromosome separation"/>
    <property type="evidence" value="ECO:0007669"/>
    <property type="project" value="InterPro"/>
</dbReference>
<evidence type="ECO:0000256" key="2">
    <source>
        <dbReference type="ARBA" id="ARBA00022618"/>
    </source>
</evidence>
<comment type="caution">
    <text evidence="5">The sequence shown here is derived from an EMBL/GenBank/DDBJ whole genome shotgun (WGS) entry which is preliminary data.</text>
</comment>
<keyword evidence="1" id="KW-0963">Cytoplasm</keyword>
<dbReference type="PANTHER" id="PTHR34298:SF2">
    <property type="entry name" value="SEGREGATION AND CONDENSATION PROTEIN B"/>
    <property type="match status" value="1"/>
</dbReference>
<dbReference type="GO" id="GO:0051301">
    <property type="term" value="P:cell division"/>
    <property type="evidence" value="ECO:0007669"/>
    <property type="project" value="UniProtKB-KW"/>
</dbReference>
<evidence type="ECO:0000256" key="4">
    <source>
        <dbReference type="ARBA" id="ARBA00023306"/>
    </source>
</evidence>
<reference evidence="5" key="1">
    <citation type="journal article" date="2020" name="mSystems">
        <title>Genome- and Community-Level Interaction Insights into Carbon Utilization and Element Cycling Functions of Hydrothermarchaeota in Hydrothermal Sediment.</title>
        <authorList>
            <person name="Zhou Z."/>
            <person name="Liu Y."/>
            <person name="Xu W."/>
            <person name="Pan J."/>
            <person name="Luo Z.H."/>
            <person name="Li M."/>
        </authorList>
    </citation>
    <scope>NUCLEOTIDE SEQUENCE [LARGE SCALE GENOMIC DNA]</scope>
    <source>
        <strain evidence="5">HyVt-386</strain>
    </source>
</reference>
<sequence>LFISGSPLSSSRLARLAGLEEDEVEPILEELRSAYESRSSAIVIERSDDGWVMEVRKELGRELSEIVPRELDTPTLRTLAVIAYRQPITQSDLVKVRGKVAYRHVKELETRGFVESKPHGHTKMLRTTKKFREYFEVEGIDDLFRRE</sequence>
<dbReference type="NCBIfam" id="TIGR00281">
    <property type="entry name" value="SMC-Scp complex subunit ScpB"/>
    <property type="match status" value="1"/>
</dbReference>
<dbReference type="PANTHER" id="PTHR34298">
    <property type="entry name" value="SEGREGATION AND CONDENSATION PROTEIN B"/>
    <property type="match status" value="1"/>
</dbReference>
<keyword evidence="2" id="KW-0132">Cell division</keyword>
<dbReference type="Pfam" id="PF04079">
    <property type="entry name" value="SMC_ScpB"/>
    <property type="match status" value="1"/>
</dbReference>
<dbReference type="EMBL" id="DRIE01000140">
    <property type="protein sequence ID" value="HEC57917.1"/>
    <property type="molecule type" value="Genomic_DNA"/>
</dbReference>
<dbReference type="Proteomes" id="UP000885936">
    <property type="component" value="Unassembled WGS sequence"/>
</dbReference>
<dbReference type="PIRSF" id="PIRSF019345">
    <property type="entry name" value="ScpB"/>
    <property type="match status" value="1"/>
</dbReference>
<dbReference type="SUPFAM" id="SSF46785">
    <property type="entry name" value="Winged helix' DNA-binding domain"/>
    <property type="match status" value="2"/>
</dbReference>
<dbReference type="InterPro" id="IPR005234">
    <property type="entry name" value="ScpB_csome_segregation"/>
</dbReference>
<keyword evidence="4" id="KW-0131">Cell cycle</keyword>